<dbReference type="InterPro" id="IPR037165">
    <property type="entry name" value="AldOxase/xan_DH_Mopterin-bd_sf"/>
</dbReference>
<dbReference type="SMART" id="SM01008">
    <property type="entry name" value="Ald_Xan_dh_C"/>
    <property type="match status" value="1"/>
</dbReference>
<dbReference type="PANTHER" id="PTHR11908:SF157">
    <property type="entry name" value="XANTHINE DEHYDROGENASE SUBUNIT D-RELATED"/>
    <property type="match status" value="1"/>
</dbReference>
<name>A0A7C4HA25_STAMA</name>
<protein>
    <submittedName>
        <fullName evidence="2">Aldehyde oxidase</fullName>
    </submittedName>
</protein>
<dbReference type="GO" id="GO:0005506">
    <property type="term" value="F:iron ion binding"/>
    <property type="evidence" value="ECO:0007669"/>
    <property type="project" value="InterPro"/>
</dbReference>
<gene>
    <name evidence="2" type="ORF">ENU14_06760</name>
</gene>
<dbReference type="GO" id="GO:0016491">
    <property type="term" value="F:oxidoreductase activity"/>
    <property type="evidence" value="ECO:0007669"/>
    <property type="project" value="InterPro"/>
</dbReference>
<accession>A0A7C4HA25</accession>
<dbReference type="InterPro" id="IPR016208">
    <property type="entry name" value="Ald_Oxase/xanthine_DH-like"/>
</dbReference>
<evidence type="ECO:0000259" key="1">
    <source>
        <dbReference type="SMART" id="SM01008"/>
    </source>
</evidence>
<dbReference type="SUPFAM" id="SSF56003">
    <property type="entry name" value="Molybdenum cofactor-binding domain"/>
    <property type="match status" value="1"/>
</dbReference>
<reference evidence="2" key="1">
    <citation type="journal article" date="2020" name="mSystems">
        <title>Genome- and Community-Level Interaction Insights into Carbon Utilization and Element Cycling Functions of Hydrothermarchaeota in Hydrothermal Sediment.</title>
        <authorList>
            <person name="Zhou Z."/>
            <person name="Liu Y."/>
            <person name="Xu W."/>
            <person name="Pan J."/>
            <person name="Luo Z.H."/>
            <person name="Li M."/>
        </authorList>
    </citation>
    <scope>NUCLEOTIDE SEQUENCE [LARGE SCALE GENOMIC DNA]</scope>
    <source>
        <strain evidence="2">SpSt-642</strain>
    </source>
</reference>
<dbReference type="Pfam" id="PF01315">
    <property type="entry name" value="Ald_Xan_dh_C"/>
    <property type="match status" value="1"/>
</dbReference>
<dbReference type="InterPro" id="IPR046867">
    <property type="entry name" value="AldOxase/xan_DH_MoCoBD2"/>
</dbReference>
<sequence length="800" mass="88618">MNSSEYIDIVEKIFRETRNKSTGEFRVIGKRIARWDVFSKVKGKPIFTADLFNLIKNPVYVYSVRSKYAHALIKNIDVSDVLKQKGVLKVITARDIPGVNDVGYVIPDQPLIAFNKVRYIGDTVAIIIAESMEAAREAADKIVIDYEPLPVYIDPLSIVDFDTFSEKEHVLIHDERGSDILSRYRIRVGDIDKAVKESHLIVENTYRTPVQEHAYLEPEAALAIPEPDGSITIYAKTQCPFDTRRAVANVLGLPYNMVRVIAPALGGGFGGAEDVGNEIAAKVALATLLTNRPALTIYTREESIIGHTKRHSMIARYKHIVDRNGRILGVEAKILLDTGAYASLGPFVGWRAIVHSTGPYRVENAKIDLIVVYTNKIPAGAFRGFGNPQVTFAVERQMDIIAEELGLDPVELRLRNILRNGDRTVHGQLLDHGVGLEQALLKAVEISKWFEKRKQYSEITGRFRRGIGVAVMYHGNSIGAEGADYSSVSIIIQRDGSIILRTGLTDMGQGSIQSLLNIASEILGVPLKYFKVESADTSSTPDSGPTVASRSTVMGGNATIVAAYRLRDRLNRLAAEMLQCSSPNNVVIEAPKVYCRDNPVKVIMWRELIEQAYWKGIPLQEYGYFRAPTAEWRDETGTGQPYFTYTYGAIISEVEVDVETGLIKVVEATIVYDIGRVINRTGAEFHAVGGFIQGMGYALMEEIVHSPEGFIYNNNLSKYHIPTLMDIPERINIDFVEEGFSRGPFGAKGLGEPSIVAVAPSIVNAVAHALKSRIANRDLNVIPLTPDRLYSVIKKHSLNK</sequence>
<dbReference type="Gene3D" id="3.90.1170.50">
    <property type="entry name" value="Aldehyde oxidase/xanthine dehydrogenase, a/b hammerhead"/>
    <property type="match status" value="1"/>
</dbReference>
<dbReference type="InterPro" id="IPR008274">
    <property type="entry name" value="AldOxase/xan_DH_MoCoBD1"/>
</dbReference>
<proteinExistence type="predicted"/>
<organism evidence="2">
    <name type="scientific">Staphylothermus marinus</name>
    <dbReference type="NCBI Taxonomy" id="2280"/>
    <lineage>
        <taxon>Archaea</taxon>
        <taxon>Thermoproteota</taxon>
        <taxon>Thermoprotei</taxon>
        <taxon>Desulfurococcales</taxon>
        <taxon>Desulfurococcaceae</taxon>
        <taxon>Staphylothermus</taxon>
    </lineage>
</organism>
<dbReference type="AlphaFoldDB" id="A0A7C4HA25"/>
<dbReference type="EMBL" id="DTBJ01000057">
    <property type="protein sequence ID" value="HGM59265.1"/>
    <property type="molecule type" value="Genomic_DNA"/>
</dbReference>
<dbReference type="PANTHER" id="PTHR11908">
    <property type="entry name" value="XANTHINE DEHYDROGENASE"/>
    <property type="match status" value="1"/>
</dbReference>
<comment type="caution">
    <text evidence="2">The sequence shown here is derived from an EMBL/GenBank/DDBJ whole genome shotgun (WGS) entry which is preliminary data.</text>
</comment>
<dbReference type="InterPro" id="IPR036856">
    <property type="entry name" value="Ald_Oxase/Xan_DH_a/b_sf"/>
</dbReference>
<dbReference type="Pfam" id="PF02738">
    <property type="entry name" value="MoCoBD_1"/>
    <property type="match status" value="1"/>
</dbReference>
<dbReference type="SUPFAM" id="SSF54665">
    <property type="entry name" value="CO dehydrogenase molybdoprotein N-domain-like"/>
    <property type="match status" value="1"/>
</dbReference>
<feature type="domain" description="Aldehyde oxidase/xanthine dehydrogenase a/b hammerhead" evidence="1">
    <location>
        <begin position="42"/>
        <end position="150"/>
    </location>
</feature>
<evidence type="ECO:0000313" key="2">
    <source>
        <dbReference type="EMBL" id="HGM59265.1"/>
    </source>
</evidence>
<dbReference type="Pfam" id="PF20256">
    <property type="entry name" value="MoCoBD_2"/>
    <property type="match status" value="1"/>
</dbReference>
<dbReference type="Gene3D" id="3.30.365.10">
    <property type="entry name" value="Aldehyde oxidase/xanthine dehydrogenase, molybdopterin binding domain"/>
    <property type="match status" value="4"/>
</dbReference>
<dbReference type="InterPro" id="IPR000674">
    <property type="entry name" value="Ald_Oxase/Xan_DH_a/b"/>
</dbReference>